<feature type="transmembrane region" description="Helical" evidence="6">
    <location>
        <begin position="267"/>
        <end position="290"/>
    </location>
</feature>
<keyword evidence="4 6" id="KW-0472">Membrane</keyword>
<feature type="transmembrane region" description="Helical" evidence="6">
    <location>
        <begin position="91"/>
        <end position="111"/>
    </location>
</feature>
<evidence type="ECO:0000256" key="6">
    <source>
        <dbReference type="SAM" id="Phobius"/>
    </source>
</evidence>
<dbReference type="GO" id="GO:0005886">
    <property type="term" value="C:plasma membrane"/>
    <property type="evidence" value="ECO:0007669"/>
    <property type="project" value="UniProtKB-SubCell"/>
</dbReference>
<gene>
    <name evidence="8" type="ORF">GTW20_01265</name>
</gene>
<keyword evidence="3 6" id="KW-1133">Transmembrane helix</keyword>
<dbReference type="PANTHER" id="PTHR23526:SF4">
    <property type="entry name" value="INTEGRAL MEMBRANE TRANSPORT PROTEIN"/>
    <property type="match status" value="1"/>
</dbReference>
<feature type="compositionally biased region" description="Basic residues" evidence="5">
    <location>
        <begin position="434"/>
        <end position="444"/>
    </location>
</feature>
<accession>A0A7K2ILS0</accession>
<feature type="transmembrane region" description="Helical" evidence="6">
    <location>
        <begin position="302"/>
        <end position="333"/>
    </location>
</feature>
<proteinExistence type="predicted"/>
<dbReference type="InterPro" id="IPR011701">
    <property type="entry name" value="MFS"/>
</dbReference>
<feature type="transmembrane region" description="Helical" evidence="6">
    <location>
        <begin position="181"/>
        <end position="206"/>
    </location>
</feature>
<evidence type="ECO:0000256" key="4">
    <source>
        <dbReference type="ARBA" id="ARBA00023136"/>
    </source>
</evidence>
<dbReference type="PROSITE" id="PS50850">
    <property type="entry name" value="MFS"/>
    <property type="match status" value="1"/>
</dbReference>
<dbReference type="InterPro" id="IPR052528">
    <property type="entry name" value="Sugar_transport-like"/>
</dbReference>
<dbReference type="PANTHER" id="PTHR23526">
    <property type="entry name" value="INTEGRAL MEMBRANE TRANSPORT PROTEIN-RELATED"/>
    <property type="match status" value="1"/>
</dbReference>
<dbReference type="InterPro" id="IPR020846">
    <property type="entry name" value="MFS_dom"/>
</dbReference>
<dbReference type="InterPro" id="IPR001958">
    <property type="entry name" value="Tet-R_TetA/multi-R_MdtG-like"/>
</dbReference>
<reference evidence="8 9" key="1">
    <citation type="journal article" date="2019" name="Nat. Commun.">
        <title>The antimicrobial potential of Streptomyces from insect microbiomes.</title>
        <authorList>
            <person name="Chevrette M.G."/>
            <person name="Carlson C.M."/>
            <person name="Ortega H.E."/>
            <person name="Thomas C."/>
            <person name="Ananiev G.E."/>
            <person name="Barns K.J."/>
            <person name="Book A.J."/>
            <person name="Cagnazzo J."/>
            <person name="Carlos C."/>
            <person name="Flanigan W."/>
            <person name="Grubbs K.J."/>
            <person name="Horn H.A."/>
            <person name="Hoffmann F.M."/>
            <person name="Klassen J.L."/>
            <person name="Knack J.J."/>
            <person name="Lewin G.R."/>
            <person name="McDonald B.R."/>
            <person name="Muller L."/>
            <person name="Melo W.G.P."/>
            <person name="Pinto-Tomas A.A."/>
            <person name="Schmitz A."/>
            <person name="Wendt-Pienkowski E."/>
            <person name="Wildman S."/>
            <person name="Zhao M."/>
            <person name="Zhang F."/>
            <person name="Bugni T.S."/>
            <person name="Andes D.R."/>
            <person name="Pupo M.T."/>
            <person name="Currie C.R."/>
        </authorList>
    </citation>
    <scope>NUCLEOTIDE SEQUENCE [LARGE SCALE GENOMIC DNA]</scope>
    <source>
        <strain evidence="8 9">SID5840</strain>
    </source>
</reference>
<feature type="transmembrane region" description="Helical" evidence="6">
    <location>
        <begin position="153"/>
        <end position="175"/>
    </location>
</feature>
<evidence type="ECO:0000313" key="8">
    <source>
        <dbReference type="EMBL" id="MYR30931.1"/>
    </source>
</evidence>
<feature type="transmembrane region" description="Helical" evidence="6">
    <location>
        <begin position="61"/>
        <end position="79"/>
    </location>
</feature>
<evidence type="ECO:0000259" key="7">
    <source>
        <dbReference type="PROSITE" id="PS50850"/>
    </source>
</evidence>
<keyword evidence="2 6" id="KW-0812">Transmembrane</keyword>
<feature type="transmembrane region" description="Helical" evidence="6">
    <location>
        <begin position="239"/>
        <end position="261"/>
    </location>
</feature>
<feature type="transmembrane region" description="Helical" evidence="6">
    <location>
        <begin position="117"/>
        <end position="141"/>
    </location>
</feature>
<dbReference type="Proteomes" id="UP000467124">
    <property type="component" value="Unassembled WGS sequence"/>
</dbReference>
<comment type="caution">
    <text evidence="8">The sequence shown here is derived from an EMBL/GenBank/DDBJ whole genome shotgun (WGS) entry which is preliminary data.</text>
</comment>
<evidence type="ECO:0000256" key="2">
    <source>
        <dbReference type="ARBA" id="ARBA00022692"/>
    </source>
</evidence>
<feature type="transmembrane region" description="Helical" evidence="6">
    <location>
        <begin position="26"/>
        <end position="49"/>
    </location>
</feature>
<dbReference type="Pfam" id="PF07690">
    <property type="entry name" value="MFS_1"/>
    <property type="match status" value="1"/>
</dbReference>
<protein>
    <submittedName>
        <fullName evidence="8">MFS transporter</fullName>
    </submittedName>
</protein>
<feature type="transmembrane region" description="Helical" evidence="6">
    <location>
        <begin position="374"/>
        <end position="403"/>
    </location>
</feature>
<dbReference type="PRINTS" id="PR01035">
    <property type="entry name" value="TCRTETA"/>
</dbReference>
<dbReference type="EMBL" id="WWHY01000001">
    <property type="protein sequence ID" value="MYR30931.1"/>
    <property type="molecule type" value="Genomic_DNA"/>
</dbReference>
<feature type="domain" description="Major facilitator superfamily (MFS) profile" evidence="7">
    <location>
        <begin position="1"/>
        <end position="415"/>
    </location>
</feature>
<dbReference type="Gene3D" id="1.20.1250.20">
    <property type="entry name" value="MFS general substrate transporter like domains"/>
    <property type="match status" value="1"/>
</dbReference>
<evidence type="ECO:0000256" key="1">
    <source>
        <dbReference type="ARBA" id="ARBA00004651"/>
    </source>
</evidence>
<dbReference type="InterPro" id="IPR036259">
    <property type="entry name" value="MFS_trans_sf"/>
</dbReference>
<feature type="region of interest" description="Disordered" evidence="5">
    <location>
        <begin position="410"/>
        <end position="444"/>
    </location>
</feature>
<feature type="compositionally biased region" description="Basic and acidic residues" evidence="5">
    <location>
        <begin position="414"/>
        <end position="433"/>
    </location>
</feature>
<sequence length="444" mass="45541">MTGRPAWGSEREEETMTDAEPPERSWWLWSLLGSVVLTHTALNLARPLISYRTIAVGGDAVEVGLVTAAYALLPLLIAVPLGRSIDRSARIAWIVGLGAAVLALGGLSLALSGGLFGIALASTIVGVGHLLCMVAGQGLIARYSRPGHLDRDFGWFTAAASLGQLVGPLISGAVLGDTSGAALLSATSVALAVAGVTAALGVLPLLPLARLRPSRRAADRRDTPPVPTRDLLRQRGMPSALLTSLALLSAVDILTAFLPLIAESRGISPMLVGVLLSLRAGSSLLSRLILQALLRRWSRGTLIVTSTFVAAVALALVALPTGGFAVLAVVLVLGGFLLGLGQPLTMAEVATLAPEGSRGAVLALRVWGNRLGQVAIPAAAAGVAGAVGAPGALLFSAGVLLIASVTALRSGSGDAERAAGEEPPVRRPAEGRPRRGFRSRRTER</sequence>
<dbReference type="AlphaFoldDB" id="A0A7K2ILS0"/>
<dbReference type="GO" id="GO:0022857">
    <property type="term" value="F:transmembrane transporter activity"/>
    <property type="evidence" value="ECO:0007669"/>
    <property type="project" value="InterPro"/>
</dbReference>
<dbReference type="SUPFAM" id="SSF103473">
    <property type="entry name" value="MFS general substrate transporter"/>
    <property type="match status" value="1"/>
</dbReference>
<name>A0A7K2ILS0_9ACTN</name>
<evidence type="ECO:0000256" key="5">
    <source>
        <dbReference type="SAM" id="MobiDB-lite"/>
    </source>
</evidence>
<organism evidence="8 9">
    <name type="scientific">Nocardiopsis alba</name>
    <dbReference type="NCBI Taxonomy" id="53437"/>
    <lineage>
        <taxon>Bacteria</taxon>
        <taxon>Bacillati</taxon>
        <taxon>Actinomycetota</taxon>
        <taxon>Actinomycetes</taxon>
        <taxon>Streptosporangiales</taxon>
        <taxon>Nocardiopsidaceae</taxon>
        <taxon>Nocardiopsis</taxon>
    </lineage>
</organism>
<comment type="subcellular location">
    <subcellularLocation>
        <location evidence="1">Cell membrane</location>
        <topology evidence="1">Multi-pass membrane protein</topology>
    </subcellularLocation>
</comment>
<evidence type="ECO:0000256" key="3">
    <source>
        <dbReference type="ARBA" id="ARBA00022989"/>
    </source>
</evidence>
<evidence type="ECO:0000313" key="9">
    <source>
        <dbReference type="Proteomes" id="UP000467124"/>
    </source>
</evidence>